<evidence type="ECO:0000256" key="17">
    <source>
        <dbReference type="ARBA" id="ARBA00033439"/>
    </source>
</evidence>
<dbReference type="GO" id="GO:0005524">
    <property type="term" value="F:ATP binding"/>
    <property type="evidence" value="ECO:0007669"/>
    <property type="project" value="UniProtKB-KW"/>
</dbReference>
<evidence type="ECO:0000313" key="22">
    <source>
        <dbReference type="Proteomes" id="UP000198406"/>
    </source>
</evidence>
<evidence type="ECO:0000256" key="1">
    <source>
        <dbReference type="ARBA" id="ARBA00004245"/>
    </source>
</evidence>
<dbReference type="Gene3D" id="6.10.140.1060">
    <property type="match status" value="1"/>
</dbReference>
<keyword evidence="13" id="KW-0969">Cilium</keyword>
<dbReference type="GO" id="GO:0060170">
    <property type="term" value="C:ciliary membrane"/>
    <property type="evidence" value="ECO:0007669"/>
    <property type="project" value="UniProtKB-SubCell"/>
</dbReference>
<dbReference type="Pfam" id="PF12781">
    <property type="entry name" value="AAA_9"/>
    <property type="match status" value="1"/>
</dbReference>
<dbReference type="FunCoup" id="A0A1Z5KS06">
    <property type="interactions" value="451"/>
</dbReference>
<evidence type="ECO:0000256" key="18">
    <source>
        <dbReference type="SAM" id="Coils"/>
    </source>
</evidence>
<dbReference type="Pfam" id="PF08385">
    <property type="entry name" value="DHC_N1"/>
    <property type="match status" value="1"/>
</dbReference>
<dbReference type="Proteomes" id="UP000198406">
    <property type="component" value="Unassembled WGS sequence"/>
</dbReference>
<comment type="subunit">
    <text evidence="4">Consists of at least two heavy chains and a number of intermediate and light chains.</text>
</comment>
<dbReference type="InterPro" id="IPR003593">
    <property type="entry name" value="AAA+_ATPase"/>
</dbReference>
<dbReference type="InParanoid" id="A0A1Z5KS06"/>
<evidence type="ECO:0000256" key="11">
    <source>
        <dbReference type="ARBA" id="ARBA00023017"/>
    </source>
</evidence>
<dbReference type="FunFam" id="3.20.180.20:FF:000002">
    <property type="entry name" value="Cytoplasmic dynein heavy chain 1"/>
    <property type="match status" value="1"/>
</dbReference>
<evidence type="ECO:0000256" key="9">
    <source>
        <dbReference type="ARBA" id="ARBA00022741"/>
    </source>
</evidence>
<dbReference type="Pfam" id="PF03028">
    <property type="entry name" value="Dynein_heavy"/>
    <property type="match status" value="1"/>
</dbReference>
<evidence type="ECO:0000313" key="21">
    <source>
        <dbReference type="EMBL" id="GAX29100.1"/>
    </source>
</evidence>
<dbReference type="Gene3D" id="1.10.472.130">
    <property type="match status" value="1"/>
</dbReference>
<dbReference type="InterPro" id="IPR042222">
    <property type="entry name" value="Dynein_2_N"/>
</dbReference>
<dbReference type="InterPro" id="IPR013594">
    <property type="entry name" value="Dynein_heavy_tail"/>
</dbReference>
<dbReference type="InterPro" id="IPR035699">
    <property type="entry name" value="AAA_6"/>
</dbReference>
<evidence type="ECO:0000256" key="3">
    <source>
        <dbReference type="ARBA" id="ARBA00008887"/>
    </source>
</evidence>
<evidence type="ECO:0000256" key="12">
    <source>
        <dbReference type="ARBA" id="ARBA00023054"/>
    </source>
</evidence>
<evidence type="ECO:0000256" key="10">
    <source>
        <dbReference type="ARBA" id="ARBA00022840"/>
    </source>
</evidence>
<dbReference type="FunFam" id="3.40.50.300:FF:000071">
    <property type="entry name" value="Cytoplasmic dynein heavy chain 1"/>
    <property type="match status" value="1"/>
</dbReference>
<dbReference type="FunFam" id="3.40.50.300:FF:000122">
    <property type="entry name" value="Cytoplasmic dynein 1 heavy chain"/>
    <property type="match status" value="1"/>
</dbReference>
<dbReference type="PROSITE" id="PS00675">
    <property type="entry name" value="SIGMA54_INTERACT_1"/>
    <property type="match status" value="1"/>
</dbReference>
<feature type="coiled-coil region" evidence="18">
    <location>
        <begin position="116"/>
        <end position="143"/>
    </location>
</feature>
<dbReference type="Pfam" id="PF12775">
    <property type="entry name" value="AAA_7"/>
    <property type="match status" value="1"/>
</dbReference>
<dbReference type="InterPro" id="IPR027417">
    <property type="entry name" value="P-loop_NTPase"/>
</dbReference>
<evidence type="ECO:0000256" key="14">
    <source>
        <dbReference type="ARBA" id="ARBA00023175"/>
    </source>
</evidence>
<feature type="coiled-coil region" evidence="18">
    <location>
        <begin position="478"/>
        <end position="505"/>
    </location>
</feature>
<dbReference type="GO" id="GO:0007018">
    <property type="term" value="P:microtubule-based movement"/>
    <property type="evidence" value="ECO:0007669"/>
    <property type="project" value="InterPro"/>
</dbReference>
<feature type="coiled-coil region" evidence="18">
    <location>
        <begin position="3337"/>
        <end position="3420"/>
    </location>
</feature>
<dbReference type="GO" id="GO:0051959">
    <property type="term" value="F:dynein light intermediate chain binding"/>
    <property type="evidence" value="ECO:0007669"/>
    <property type="project" value="InterPro"/>
</dbReference>
<evidence type="ECO:0000256" key="8">
    <source>
        <dbReference type="ARBA" id="ARBA00022737"/>
    </source>
</evidence>
<feature type="domain" description="AAA+ ATPase" evidence="20">
    <location>
        <begin position="1862"/>
        <end position="1997"/>
    </location>
</feature>
<proteinExistence type="inferred from homology"/>
<dbReference type="FunFam" id="1.10.8.710:FF:000001">
    <property type="entry name" value="Dynein axonemal heavy chain 2"/>
    <property type="match status" value="1"/>
</dbReference>
<dbReference type="PANTHER" id="PTHR46532:SF4">
    <property type="entry name" value="AAA+ ATPASE DOMAIN-CONTAINING PROTEIN"/>
    <property type="match status" value="1"/>
</dbReference>
<evidence type="ECO:0000256" key="19">
    <source>
        <dbReference type="SAM" id="MobiDB-lite"/>
    </source>
</evidence>
<reference evidence="21 22" key="1">
    <citation type="journal article" date="2015" name="Plant Cell">
        <title>Oil accumulation by the oleaginous diatom Fistulifera solaris as revealed by the genome and transcriptome.</title>
        <authorList>
            <person name="Tanaka T."/>
            <person name="Maeda Y."/>
            <person name="Veluchamy A."/>
            <person name="Tanaka M."/>
            <person name="Abida H."/>
            <person name="Marechal E."/>
            <person name="Bowler C."/>
            <person name="Muto M."/>
            <person name="Sunaga Y."/>
            <person name="Tanaka M."/>
            <person name="Yoshino T."/>
            <person name="Taniguchi T."/>
            <person name="Fukuda Y."/>
            <person name="Nemoto M."/>
            <person name="Matsumoto M."/>
            <person name="Wong P.S."/>
            <person name="Aburatani S."/>
            <person name="Fujibuchi W."/>
        </authorList>
    </citation>
    <scope>NUCLEOTIDE SEQUENCE [LARGE SCALE GENOMIC DNA]</scope>
    <source>
        <strain evidence="21 22">JPCC DA0580</strain>
    </source>
</reference>
<evidence type="ECO:0000256" key="6">
    <source>
        <dbReference type="ARBA" id="ARBA00022490"/>
    </source>
</evidence>
<dbReference type="InterPro" id="IPR054354">
    <property type="entry name" value="DYNC2H1-like_lid"/>
</dbReference>
<keyword evidence="6" id="KW-0963">Cytoplasm</keyword>
<evidence type="ECO:0000256" key="5">
    <source>
        <dbReference type="ARBA" id="ARBA00022197"/>
    </source>
</evidence>
<dbReference type="InterPro" id="IPR043157">
    <property type="entry name" value="Dynein_AAA1S"/>
</dbReference>
<dbReference type="Pfam" id="PF12780">
    <property type="entry name" value="AAA_8"/>
    <property type="match status" value="1"/>
</dbReference>
<dbReference type="InterPro" id="IPR025662">
    <property type="entry name" value="Sigma_54_int_dom_ATP-bd_1"/>
</dbReference>
<dbReference type="GO" id="GO:0005858">
    <property type="term" value="C:axonemal dynein complex"/>
    <property type="evidence" value="ECO:0007669"/>
    <property type="project" value="TreeGrafter"/>
</dbReference>
<dbReference type="InterPro" id="IPR024317">
    <property type="entry name" value="Dynein_heavy_chain_D4_dom"/>
</dbReference>
<dbReference type="InterPro" id="IPR035706">
    <property type="entry name" value="AAA_9"/>
</dbReference>
<dbReference type="Pfam" id="PF12774">
    <property type="entry name" value="AAA_6"/>
    <property type="match status" value="1"/>
</dbReference>
<gene>
    <name evidence="21" type="ORF">FisN_7Hh303</name>
</gene>
<comment type="similarity">
    <text evidence="3">Belongs to the dynein heavy chain family.</text>
</comment>
<keyword evidence="16" id="KW-0966">Cell projection</keyword>
<keyword evidence="9" id="KW-0547">Nucleotide-binding</keyword>
<keyword evidence="8" id="KW-0677">Repeat</keyword>
<dbReference type="GO" id="GO:0008104">
    <property type="term" value="P:intracellular protein localization"/>
    <property type="evidence" value="ECO:0007669"/>
    <property type="project" value="UniProtKB-ARBA"/>
</dbReference>
<comment type="caution">
    <text evidence="21">The sequence shown here is derived from an EMBL/GenBank/DDBJ whole genome shotgun (WGS) entry which is preliminary data.</text>
</comment>
<dbReference type="FunFam" id="3.40.50.300:FF:000373">
    <property type="entry name" value="Cytoplasmic dynein heavy chain 2"/>
    <property type="match status" value="1"/>
</dbReference>
<evidence type="ECO:0000256" key="13">
    <source>
        <dbReference type="ARBA" id="ARBA00023069"/>
    </source>
</evidence>
<keyword evidence="14" id="KW-0505">Motor protein</keyword>
<dbReference type="Gene3D" id="3.40.50.300">
    <property type="entry name" value="P-loop containing nucleotide triphosphate hydrolases"/>
    <property type="match status" value="5"/>
</dbReference>
<accession>A0A1Z5KS06</accession>
<evidence type="ECO:0000259" key="20">
    <source>
        <dbReference type="SMART" id="SM00382"/>
    </source>
</evidence>
<dbReference type="Gene3D" id="1.20.920.20">
    <property type="match status" value="1"/>
</dbReference>
<dbReference type="Gene3D" id="3.20.180.20">
    <property type="entry name" value="Dynein heavy chain, N-terminal domain 2"/>
    <property type="match status" value="1"/>
</dbReference>
<dbReference type="GO" id="GO:0008569">
    <property type="term" value="F:minus-end-directed microtubule motor activity"/>
    <property type="evidence" value="ECO:0007669"/>
    <property type="project" value="InterPro"/>
</dbReference>
<dbReference type="FunFam" id="3.40.50.300:FF:002357">
    <property type="entry name" value="Glutathione S-transferase class-mu 26 kDa isozyme"/>
    <property type="match status" value="1"/>
</dbReference>
<keyword evidence="7" id="KW-0493">Microtubule</keyword>
<dbReference type="GO" id="GO:0005874">
    <property type="term" value="C:microtubule"/>
    <property type="evidence" value="ECO:0007669"/>
    <property type="project" value="UniProtKB-KW"/>
</dbReference>
<dbReference type="OrthoDB" id="424310at2759"/>
<evidence type="ECO:0000256" key="16">
    <source>
        <dbReference type="ARBA" id="ARBA00023273"/>
    </source>
</evidence>
<dbReference type="FunFam" id="1.10.287.2620:FF:000001">
    <property type="entry name" value="Cytoplasmic dynein heavy chain 1"/>
    <property type="match status" value="1"/>
</dbReference>
<dbReference type="PANTHER" id="PTHR46532">
    <property type="entry name" value="MALE FERTILITY FACTOR KL5"/>
    <property type="match status" value="1"/>
</dbReference>
<dbReference type="Pfam" id="PF22597">
    <property type="entry name" value="DYN_lid"/>
    <property type="match status" value="1"/>
</dbReference>
<keyword evidence="11" id="KW-0243">Dynein</keyword>
<dbReference type="InterPro" id="IPR013602">
    <property type="entry name" value="Dynein_heavy_linker"/>
</dbReference>
<evidence type="ECO:0000256" key="4">
    <source>
        <dbReference type="ARBA" id="ARBA00011655"/>
    </source>
</evidence>
<evidence type="ECO:0000256" key="2">
    <source>
        <dbReference type="ARBA" id="ARBA00004522"/>
    </source>
</evidence>
<dbReference type="SUPFAM" id="SSF52540">
    <property type="entry name" value="P-loop containing nucleoside triphosphate hydrolases"/>
    <property type="match status" value="4"/>
</dbReference>
<protein>
    <recommendedName>
        <fullName evidence="5">Dynein heavy chain, cytoplasmic</fullName>
    </recommendedName>
    <alternativeName>
        <fullName evidence="17">Dynein heavy chain, cytosolic</fullName>
    </alternativeName>
</protein>
<dbReference type="Gene3D" id="1.10.287.2620">
    <property type="match status" value="1"/>
</dbReference>
<dbReference type="FunFam" id="1.20.920.20:FF:000002">
    <property type="entry name" value="Cytoplasmic dynein 1 heavy chain"/>
    <property type="match status" value="1"/>
</dbReference>
<dbReference type="CDD" id="cd00009">
    <property type="entry name" value="AAA"/>
    <property type="match status" value="2"/>
</dbReference>
<dbReference type="Pfam" id="PF18198">
    <property type="entry name" value="AAA_lid_11"/>
    <property type="match status" value="1"/>
</dbReference>
<dbReference type="Pfam" id="PF08393">
    <property type="entry name" value="DHC_N2"/>
    <property type="match status" value="1"/>
</dbReference>
<dbReference type="Gene3D" id="1.20.140.100">
    <property type="entry name" value="Dynein heavy chain, N-terminal domain 2"/>
    <property type="match status" value="1"/>
</dbReference>
<dbReference type="Pfam" id="PF12777">
    <property type="entry name" value="MT"/>
    <property type="match status" value="1"/>
</dbReference>
<feature type="region of interest" description="Disordered" evidence="19">
    <location>
        <begin position="3208"/>
        <end position="3228"/>
    </location>
</feature>
<name>A0A1Z5KS06_FISSO</name>
<evidence type="ECO:0000256" key="15">
    <source>
        <dbReference type="ARBA" id="ARBA00023212"/>
    </source>
</evidence>
<dbReference type="GO" id="GO:0060271">
    <property type="term" value="P:cilium assembly"/>
    <property type="evidence" value="ECO:0007669"/>
    <property type="project" value="UniProtKB-ARBA"/>
</dbReference>
<dbReference type="InterPro" id="IPR041466">
    <property type="entry name" value="Dynein_AAA5_ext"/>
</dbReference>
<feature type="domain" description="AAA+ ATPase" evidence="20">
    <location>
        <begin position="2853"/>
        <end position="3019"/>
    </location>
</feature>
<dbReference type="Pfam" id="PF17852">
    <property type="entry name" value="Dynein_AAA_lid"/>
    <property type="match status" value="1"/>
</dbReference>
<keyword evidence="15" id="KW-0206">Cytoskeleton</keyword>
<dbReference type="Gene3D" id="1.20.58.1120">
    <property type="match status" value="1"/>
</dbReference>
<comment type="subcellular location">
    <subcellularLocation>
        <location evidence="2">Cell projection</location>
        <location evidence="2">Cilium membrane</location>
        <topology evidence="2">Peripheral membrane protein</topology>
        <orientation evidence="2">Cytoplasmic side</orientation>
    </subcellularLocation>
    <subcellularLocation>
        <location evidence="1">Cytoplasm</location>
        <location evidence="1">Cytoskeleton</location>
    </subcellularLocation>
</comment>
<keyword evidence="22" id="KW-1185">Reference proteome</keyword>
<evidence type="ECO:0000256" key="7">
    <source>
        <dbReference type="ARBA" id="ARBA00022701"/>
    </source>
</evidence>
<dbReference type="EMBL" id="BDSP01000285">
    <property type="protein sequence ID" value="GAX29100.1"/>
    <property type="molecule type" value="Genomic_DNA"/>
</dbReference>
<dbReference type="GO" id="GO:0045505">
    <property type="term" value="F:dynein intermediate chain binding"/>
    <property type="evidence" value="ECO:0007669"/>
    <property type="project" value="InterPro"/>
</dbReference>
<dbReference type="Gene3D" id="1.10.8.720">
    <property type="entry name" value="Region D6 of dynein motor"/>
    <property type="match status" value="1"/>
</dbReference>
<dbReference type="InterPro" id="IPR041658">
    <property type="entry name" value="AAA_lid_11"/>
</dbReference>
<dbReference type="InterPro" id="IPR024743">
    <property type="entry name" value="Dynein_HC_stalk"/>
</dbReference>
<dbReference type="Gene3D" id="1.10.8.710">
    <property type="match status" value="1"/>
</dbReference>
<dbReference type="InterPro" id="IPR042228">
    <property type="entry name" value="Dynein_linker_3"/>
</dbReference>
<feature type="domain" description="AAA+ ATPase" evidence="20">
    <location>
        <begin position="2508"/>
        <end position="2660"/>
    </location>
</feature>
<dbReference type="Gene3D" id="1.10.8.1220">
    <property type="match status" value="1"/>
</dbReference>
<dbReference type="InterPro" id="IPR004273">
    <property type="entry name" value="Dynein_heavy_D6_P-loop"/>
</dbReference>
<dbReference type="FunFam" id="1.20.58.1120:FF:000013">
    <property type="entry name" value="Dynein heavy chain-like protein"/>
    <property type="match status" value="1"/>
</dbReference>
<dbReference type="Gene3D" id="1.20.920.30">
    <property type="match status" value="1"/>
</dbReference>
<dbReference type="SMART" id="SM00382">
    <property type="entry name" value="AAA"/>
    <property type="match status" value="3"/>
</dbReference>
<dbReference type="InterPro" id="IPR042219">
    <property type="entry name" value="AAA_lid_11_sf"/>
</dbReference>
<dbReference type="FunFam" id="1.20.140.100:FF:000002">
    <property type="entry name" value="Cytoplasmic dynein heavy chain 1"/>
    <property type="match status" value="1"/>
</dbReference>
<keyword evidence="12 18" id="KW-0175">Coiled coil</keyword>
<sequence length="4188" mass="472688">MTSKDPREYVRLACELHLSGALEESDPVVEDFLASPEETKLFVWTSAGKMHAGLTLPSAAVTAAIVFCRSNESSTLQCLTLPSSGDETTTTTTTSILQALQIYTQQCFMPTVQSILQQDEEALQRLQDKLRALDVALQQTSRSAHLPSIELPIHPILQAAVEKRGDGVSSWDWEALGLAEKLNDDDFLNELQAEVSGWIAQIRTITTLQPELVIQASEDQAPNPDAVAHEMAYWTALQQELQHVQEQLQSPGVEATVALLREAKRFVATLALENNTGLEQAMAYAADMTHFLKGYPLADLQAAVDFEQLAAVVQAIFDHLNKIRSSRYYSLPRGILLLEGTTVVLRDAIQHLLLQDKHKNFLFMDYADYQRKIRYPVLDVFVQFEDRWQEWKEFMLDQGRRRKVTGLSKLLDRMVLHHMPLRERLDQIDEFRQAQETLRNVVHTVLREDEPTALQQVEHAPRQIFGSIAVLDLSPGGKQALETALEEYDLQTDAIEERLARLLREKLEACQDAEDMFGVFARFNLLLTRSRVQSAVKEFQMQLISTVAEAVEKLQSKFTLKYEASPAARISRLRGIPPVAGKILWAKQMERQVQTLMERMSDVLGPNWGQQLEGRQLSKSGDELLSKLDARSYFRSWVTEWERELSSSAHNKLNSYPVLIENQQGKLVARVNFDERSELLFKEIRHLKWLGFAKDIPRTLVMVSDEATARYSYAVAIKTALRSYQAVRVLISSELEPLVMPQLLEIREIISEAFDVKLSTSTAVSKKHRVRWDAKEMTDWVIRLTESVTKFEDRVEQLLRACDKVDIALNLMEKVDYNANMFLGVLSSIQKTIDEMSLSGYSDLDYWVNTVGDKMAEVLAKRLEKALKGWNRALRLSKENLNSHSNEGNEVDGDMNERDDGLELAVLPMQVNLEIVLRNQEISASPSLPSVRAHFLDALHAYIGTVCNLPRPRGGRYEVFDGITAKSSNDLKVSANCFDDLLSLVPVEVVSEAYTCIEHHVNEAAVFVDQWLAYQTLWDTQVPDVAAAVGTDVHKWQMLLAEAADARATLDLSASVSDFGLVTVKYGKVQSQINLKYDSWQKELQASFATILGQCISEMHRTITTTKTKLEETTLDSASTDNIVLGVTFIQEVKQKVGVWIKELDLLCSSEKQLRKQRYLFHSEWLETSVLKGLYDSLLQILERRSRTMEQQIPLLQARVATEDKSASKQLAELVDNWNDKKPLRGNMSPPNAMELLAKYEIDLNKAHIHQENLVKAKDALGLEHMVQANDIIAALNELSDLKEVWQAMMEPFESLQQIKDTLWSSVVTRKIKRGLDDLLASMRSLPNRVRQYEAYTHLHDAVKDFIAGHGLMSDLKTDALKERHWKMILQRLGIRIPLADLTLGLLWENGVLTRKKEISEILSMAQGEMALEVFLTQVRDRWTKQELDLVLFQNRTRLIRGWDELFATLDDHINGLVQMKSSPFYRAVREFQEEGKLWEDRLTKLRAAFDAWVDVQRRWVYLEGILFGSSDIKAQLPAEWSRFKSVDTEFVALMRRIANKPNAMEVLNIDNLQRTLERLGNLMGVIQRALGEYLTKQRSDFSRFYFLGDDDLLEIMGNSGEPGKVLAHIGKMFAGIAGARVVSEGLPENVRTRLDAMVSKDGEIVPFHKPIDITETTNVKDWLKDVETGMQTTLALLLESAVQEDDYTIDTSFTIDNAEKFVGWATKFPAQVMILATQINWSMGVDKALQDQDVEQSLSSFLAMLEWKLEVMASTVLEELPSDARKKFEQMITELVRQRDIVRSLQNEGVKNPKDFRWLYHLRYRYNPAAENLSEKLVVMLSNASFQYGFEYLGIGERLVQTPLTDKCFLTLTQALHFRLGGSPFGPAGTGKTESVKALGAALGRFVLVFNCDETFDFSAMGRLLAGLSQVGAWGCFDEFNRLEERILSAVSQQILTIQQGLLGRKSSVELLGRNISLHSNVGIFITMNPGYEGRSNLPDNLKNLFRSMAMVVPDRKLIAQVMLYSQGIVTAERLAGRVVDLFLFCEERMSKQRHYDFGLRALKTLLVSAGALKRKALEGKGSLSGDDLAREEEAALIAGACNNVLPKLVAEDMSLFTEILSEVFPGAQVTKMEDETAREHIIAVCREHQLVSETVFVQKILQLKQVIDSRHGIMVVGKSGKSAALRVLLAVLEKLDATKGELYVIDPKAMSKDRLYGSLDGTTLEWTDGVVTSLLRKIIDNQKGEADRRHWIVFDGDVDPEWAENLNSVLDDNKMLTLPSGERISIPDNVRIILEVDNLSHATPATVSRCGMVWFSDDCISTEMALSHMIDSLAIDNLVEGVTQSSEIPAAQTQFIMAIKPLIHSERTSSLVVDALEFALHEKHIMDTSRDQLLKNLCSLLTQGISLAVEYDENHPDFPITGEHMEKFAKRWMLHSLLWAFCGSASWEVRKKFSDMLVRTSGIMLPDANNCVFDYRVRVDNGEYEPWSDSVPRMEIESHRVASSDVVITTTDTVRHSEVLAGWLSKRVPLILCGPPGSGKTMTLTSVLQAFQGVVLASLNFSSRTTPKIILKTFSQYCSYVRRGKDVYLEPSQNLGDNTWLVVFCDEINLPEKDSYGTQRVIMFMRQLVEHGGFWRGDNIWVKINRIQFVGACNPPTDAGRVAMSHRFLRHVPVLLVDFPAKDSLLQIYRTFNGGVMKLFPNLKGETEAMTEAMVEVYLENQKKFTPEIQPQYFYSPRELSRWVRGVFEAVRDIDHGLTREELVRVWAHEALRLFADRLVEKADQEWCSNKIDEVARKWFAGVDFDIALQRPIFYTTWLSKETKRVDRDELKSFLAARLHVFYEEELDVQLVVFDEVLEHILRIDRVLRQPMGHLLLVGDSGAGKTVLSKFVSWMNGLNIFQIKAHSRYGMEDFNEDLRNLMRRVGVEGEKICFIFDEANVLSSGFIEAINALLASGEVPGLFDGEDFSSLMTSVRDSAMRDGTILDSEEELWRYFTAIVQRNLHVVFTVNPSGGDWKNRSTTSPALFNRCVVDWFGTWGSTAMAQVGKEFTLRIDMGDSEAEGGSWGMGDGEELMKKVADVFDGSGTMRQAVVAALVAIHDIARSTAETAANETRSIARTFLSPRDYLALIENFVSCLNKRREQVEDEQLHVNAGLDKLRQTQENVAELKKGLGAKTEELRRKEALANEKLQQMVADQNVAEQRKAEAERMSAAVEKQQIQINQRKEEAQKDLDEAEPALRSAQESVRGIKKRDLDEVRNLARPPANVKLTLECIAIMLGESKVEWADIRKVLNKIDFIPSIINFDADNLSLKQINLVKEQYIDGNPDLTEESVTRSSKACGPLYKWAESQIRYSTIYNNIQPLRDEVERLEQEALVAKEDKSKIEGEVQDLESSIAQYKTDYATLIRDVEALKVEMEAVTTKIARAESLLHSLEHESQRWAKSSEAFQTIMKSLVGDGLLMAGFLTYAGFFDFHSRSNMMNQWKKALDLLDIDFRLDLGIVESLSTASQRLTWESEGLPSDGLSLENAVILDHSTRFPLIIDPSGQAIAFVLKKYSNEKIQTTSFVDKAFAKTLASAVRFGTALLVENVETIDPILNPILNKELQRTGGRTLVRIGTEEVDYSPKFRIILSTKNPAVHLTPDLCSRVTLVNFTVTPDSLQSQSLSQLVRALKPALESQRAALLKLQGEQNVKLRGLEDQMLSKISACEGSILDDDRVVEGMEILMKEGAQVEEQISHSAEVMKQVHKAVAQFEPFSSLCRNLFILLEALRELSFLYEFTATTFISILQHVLSQIQGGDDDAKVLEELRRSLFSETVARIGRGLQVEDKLVFSILLARIFKNDKSIGADTASSSSDLVKIIVEQFGEAFLWQGRGLNDLVDVTELEINSTTPLLLCSAPGHDVSGRVEAMARELNKDLDAVAMGSAECFDISEQLVSVAAKRGTWVMLKNVHLCADWLRESFVKKLQSLSPANTHKDFRIFITSEINPRLPTGLLRICDTIVAQAPTGIKASMTRFFTSIAKERFHLQVRSRLYLLLGWVHAVIQERLRFVPNGWTEAYEFTEADALHALDVIDSLLEDAGQSLDPEKLPWDAIRSTLQRGVFGGRVTTPRDQQVLDDLIATVFVPEAYNVNFVVVKSDNVVLPETTTRETCLDWISHLPEHTPPTWIGLDASAEVEREQRMARSVNEKVSILQEKCDSVDGNEN</sequence>
<organism evidence="21 22">
    <name type="scientific">Fistulifera solaris</name>
    <name type="common">Oleaginous diatom</name>
    <dbReference type="NCBI Taxonomy" id="1519565"/>
    <lineage>
        <taxon>Eukaryota</taxon>
        <taxon>Sar</taxon>
        <taxon>Stramenopiles</taxon>
        <taxon>Ochrophyta</taxon>
        <taxon>Bacillariophyta</taxon>
        <taxon>Bacillariophyceae</taxon>
        <taxon>Bacillariophycidae</taxon>
        <taxon>Naviculales</taxon>
        <taxon>Naviculaceae</taxon>
        <taxon>Fistulifera</taxon>
    </lineage>
</organism>
<dbReference type="FunFam" id="1.10.8.720:FF:000003">
    <property type="entry name" value="Cytoplasmic dynein heavy chain 2"/>
    <property type="match status" value="1"/>
</dbReference>
<dbReference type="InterPro" id="IPR026983">
    <property type="entry name" value="DHC"/>
</dbReference>
<keyword evidence="10" id="KW-0067">ATP-binding</keyword>